<dbReference type="SUPFAM" id="SSF55008">
    <property type="entry name" value="HMA, heavy metal-associated domain"/>
    <property type="match status" value="1"/>
</dbReference>
<keyword evidence="1" id="KW-0479">Metal-binding</keyword>
<dbReference type="GO" id="GO:0046872">
    <property type="term" value="F:metal ion binding"/>
    <property type="evidence" value="ECO:0007669"/>
    <property type="project" value="UniProtKB-KW"/>
</dbReference>
<evidence type="ECO:0000259" key="2">
    <source>
        <dbReference type="PROSITE" id="PS50846"/>
    </source>
</evidence>
<evidence type="ECO:0000256" key="1">
    <source>
        <dbReference type="ARBA" id="ARBA00022723"/>
    </source>
</evidence>
<dbReference type="Pfam" id="PF00403">
    <property type="entry name" value="HMA"/>
    <property type="match status" value="1"/>
</dbReference>
<evidence type="ECO:0000313" key="3">
    <source>
        <dbReference type="EMBL" id="HEB97706.1"/>
    </source>
</evidence>
<dbReference type="CDD" id="cd00371">
    <property type="entry name" value="HMA"/>
    <property type="match status" value="1"/>
</dbReference>
<protein>
    <submittedName>
        <fullName evidence="3">Heavy metal-binding protein</fullName>
    </submittedName>
</protein>
<dbReference type="InterPro" id="IPR006121">
    <property type="entry name" value="HMA_dom"/>
</dbReference>
<dbReference type="EMBL" id="DRKP01000188">
    <property type="protein sequence ID" value="HEB97706.1"/>
    <property type="molecule type" value="Genomic_DNA"/>
</dbReference>
<feature type="domain" description="HMA" evidence="2">
    <location>
        <begin position="3"/>
        <end position="66"/>
    </location>
</feature>
<dbReference type="Gene3D" id="3.30.70.100">
    <property type="match status" value="1"/>
</dbReference>
<accession>A0A831RR36</accession>
<sequence length="69" mass="6948">MASTIQLDISGMTCNHCVARTQKALEGVSGVESVQVSLEPGGAVVQGSADADALIAAVREAGYEATLKA</sequence>
<dbReference type="PROSITE" id="PS50846">
    <property type="entry name" value="HMA_2"/>
    <property type="match status" value="1"/>
</dbReference>
<dbReference type="AlphaFoldDB" id="A0A831RR36"/>
<organism evidence="3">
    <name type="scientific">Sedimenticola thiotaurini</name>
    <dbReference type="NCBI Taxonomy" id="1543721"/>
    <lineage>
        <taxon>Bacteria</taxon>
        <taxon>Pseudomonadati</taxon>
        <taxon>Pseudomonadota</taxon>
        <taxon>Gammaproteobacteria</taxon>
        <taxon>Chromatiales</taxon>
        <taxon>Sedimenticolaceae</taxon>
        <taxon>Sedimenticola</taxon>
    </lineage>
</organism>
<dbReference type="FunFam" id="3.30.70.100:FF:000001">
    <property type="entry name" value="ATPase copper transporting beta"/>
    <property type="match status" value="1"/>
</dbReference>
<name>A0A831RR36_9GAMM</name>
<proteinExistence type="predicted"/>
<dbReference type="InterPro" id="IPR036163">
    <property type="entry name" value="HMA_dom_sf"/>
</dbReference>
<comment type="caution">
    <text evidence="3">The sequence shown here is derived from an EMBL/GenBank/DDBJ whole genome shotgun (WGS) entry which is preliminary data.</text>
</comment>
<dbReference type="Proteomes" id="UP000886251">
    <property type="component" value="Unassembled WGS sequence"/>
</dbReference>
<gene>
    <name evidence="3" type="ORF">ENI96_14885</name>
</gene>
<reference evidence="3" key="1">
    <citation type="journal article" date="2020" name="mSystems">
        <title>Genome- and Community-Level Interaction Insights into Carbon Utilization and Element Cycling Functions of Hydrothermarchaeota in Hydrothermal Sediment.</title>
        <authorList>
            <person name="Zhou Z."/>
            <person name="Liu Y."/>
            <person name="Xu W."/>
            <person name="Pan J."/>
            <person name="Luo Z.H."/>
            <person name="Li M."/>
        </authorList>
    </citation>
    <scope>NUCLEOTIDE SEQUENCE [LARGE SCALE GENOMIC DNA]</scope>
    <source>
        <strain evidence="3">HyVt-443</strain>
    </source>
</reference>